<dbReference type="InterPro" id="IPR036388">
    <property type="entry name" value="WH-like_DNA-bd_sf"/>
</dbReference>
<proteinExistence type="predicted"/>
<keyword evidence="1" id="KW-0238">DNA-binding</keyword>
<dbReference type="Gene3D" id="1.10.10.10">
    <property type="entry name" value="Winged helix-like DNA-binding domain superfamily/Winged helix DNA-binding domain"/>
    <property type="match status" value="1"/>
</dbReference>
<comment type="caution">
    <text evidence="2">The sequence shown here is derived from an EMBL/GenBank/DDBJ whole genome shotgun (WGS) entry which is preliminary data.</text>
</comment>
<evidence type="ECO:0000256" key="1">
    <source>
        <dbReference type="ARBA" id="ARBA00023125"/>
    </source>
</evidence>
<reference evidence="2 3" key="1">
    <citation type="journal article" date="2016" name="Nat. Commun.">
        <title>Thousands of microbial genomes shed light on interconnected biogeochemical processes in an aquifer system.</title>
        <authorList>
            <person name="Anantharaman K."/>
            <person name="Brown C.T."/>
            <person name="Hug L.A."/>
            <person name="Sharon I."/>
            <person name="Castelle C.J."/>
            <person name="Probst A.J."/>
            <person name="Thomas B.C."/>
            <person name="Singh A."/>
            <person name="Wilkins M.J."/>
            <person name="Karaoz U."/>
            <person name="Brodie E.L."/>
            <person name="Williams K.H."/>
            <person name="Hubbard S.S."/>
            <person name="Banfield J.F."/>
        </authorList>
    </citation>
    <scope>NUCLEOTIDE SEQUENCE [LARGE SCALE GENOMIC DNA]</scope>
</reference>
<dbReference type="SUPFAM" id="SSF46785">
    <property type="entry name" value="Winged helix' DNA-binding domain"/>
    <property type="match status" value="1"/>
</dbReference>
<dbReference type="NCBIfam" id="TIGR00738">
    <property type="entry name" value="rrf2_super"/>
    <property type="match status" value="1"/>
</dbReference>
<dbReference type="EMBL" id="MELI01000049">
    <property type="protein sequence ID" value="OFW34258.1"/>
    <property type="molecule type" value="Genomic_DNA"/>
</dbReference>
<dbReference type="GO" id="GO:0005829">
    <property type="term" value="C:cytosol"/>
    <property type="evidence" value="ECO:0007669"/>
    <property type="project" value="TreeGrafter"/>
</dbReference>
<dbReference type="PANTHER" id="PTHR33221">
    <property type="entry name" value="WINGED HELIX-TURN-HELIX TRANSCRIPTIONAL REGULATOR, RRF2 FAMILY"/>
    <property type="match status" value="1"/>
</dbReference>
<evidence type="ECO:0000313" key="3">
    <source>
        <dbReference type="Proteomes" id="UP000178086"/>
    </source>
</evidence>
<dbReference type="GO" id="GO:0003700">
    <property type="term" value="F:DNA-binding transcription factor activity"/>
    <property type="evidence" value="ECO:0007669"/>
    <property type="project" value="TreeGrafter"/>
</dbReference>
<dbReference type="InterPro" id="IPR036390">
    <property type="entry name" value="WH_DNA-bd_sf"/>
</dbReference>
<evidence type="ECO:0008006" key="4">
    <source>
        <dbReference type="Google" id="ProtNLM"/>
    </source>
</evidence>
<dbReference type="PROSITE" id="PS51197">
    <property type="entry name" value="HTH_RRF2_2"/>
    <property type="match status" value="1"/>
</dbReference>
<dbReference type="InterPro" id="IPR000944">
    <property type="entry name" value="Tscrpt_reg_Rrf2"/>
</dbReference>
<accession>A0A1F2UMN5</accession>
<name>A0A1F2UMN5_9ACTN</name>
<sequence>MKFSAKSEYALRALVDMTNYFGQGPIGVREIAARQGIPERFLEQQVTVLRKAGLVRSQRGAQGGVSLARDPESITVFEVIEALEGSPSEISCAGSYSTDCARNAQCAIQDLWCQVGRAVEHVLKGTTLRQLAMSQIHYDQTLKPMYYI</sequence>
<dbReference type="PANTHER" id="PTHR33221:SF5">
    <property type="entry name" value="HTH-TYPE TRANSCRIPTIONAL REGULATOR ISCR"/>
    <property type="match status" value="1"/>
</dbReference>
<protein>
    <recommendedName>
        <fullName evidence="4">Rrf2 family transcriptional regulator</fullName>
    </recommendedName>
</protein>
<gene>
    <name evidence="2" type="ORF">A2074_05935</name>
</gene>
<organism evidence="2 3">
    <name type="scientific">Candidatus Aquicultor primus</name>
    <dbReference type="NCBI Taxonomy" id="1797195"/>
    <lineage>
        <taxon>Bacteria</taxon>
        <taxon>Bacillati</taxon>
        <taxon>Actinomycetota</taxon>
        <taxon>Candidatus Aquicultoria</taxon>
        <taxon>Candidatus Aquicultorales</taxon>
        <taxon>Candidatus Aquicultoraceae</taxon>
        <taxon>Candidatus Aquicultor</taxon>
    </lineage>
</organism>
<dbReference type="Pfam" id="PF02082">
    <property type="entry name" value="Rrf2"/>
    <property type="match status" value="1"/>
</dbReference>
<dbReference type="AlphaFoldDB" id="A0A1F2UMN5"/>
<dbReference type="GO" id="GO:0003677">
    <property type="term" value="F:DNA binding"/>
    <property type="evidence" value="ECO:0007669"/>
    <property type="project" value="UniProtKB-KW"/>
</dbReference>
<dbReference type="Proteomes" id="UP000178086">
    <property type="component" value="Unassembled WGS sequence"/>
</dbReference>
<dbReference type="PROSITE" id="PS01332">
    <property type="entry name" value="HTH_RRF2_1"/>
    <property type="match status" value="1"/>
</dbReference>
<dbReference type="InterPro" id="IPR030489">
    <property type="entry name" value="TR_Rrf2-type_CS"/>
</dbReference>
<evidence type="ECO:0000313" key="2">
    <source>
        <dbReference type="EMBL" id="OFW34258.1"/>
    </source>
</evidence>